<gene>
    <name evidence="2" type="ORF">BSZ32_17760</name>
</gene>
<accession>A0A2S7U552</accession>
<organism evidence="2 3">
    <name type="scientific">Rubritalea profundi</name>
    <dbReference type="NCBI Taxonomy" id="1658618"/>
    <lineage>
        <taxon>Bacteria</taxon>
        <taxon>Pseudomonadati</taxon>
        <taxon>Verrucomicrobiota</taxon>
        <taxon>Verrucomicrobiia</taxon>
        <taxon>Verrucomicrobiales</taxon>
        <taxon>Rubritaleaceae</taxon>
        <taxon>Rubritalea</taxon>
    </lineage>
</organism>
<proteinExistence type="predicted"/>
<protein>
    <submittedName>
        <fullName evidence="2">Uncharacterized protein</fullName>
    </submittedName>
</protein>
<dbReference type="InterPro" id="IPR050289">
    <property type="entry name" value="TorD/DmsD_chaperones"/>
</dbReference>
<dbReference type="Pfam" id="PF02613">
    <property type="entry name" value="Nitrate_red_del"/>
    <property type="match status" value="1"/>
</dbReference>
<evidence type="ECO:0000313" key="2">
    <source>
        <dbReference type="EMBL" id="PQJ30135.1"/>
    </source>
</evidence>
<reference evidence="2 3" key="1">
    <citation type="submission" date="2016-12" db="EMBL/GenBank/DDBJ databases">
        <title>Study of bacterial adaptation to deep sea.</title>
        <authorList>
            <person name="Song J."/>
            <person name="Yoshizawa S."/>
            <person name="Kogure K."/>
        </authorList>
    </citation>
    <scope>NUCLEOTIDE SEQUENCE [LARGE SCALE GENOMIC DNA]</scope>
    <source>
        <strain evidence="2 3">SAORIC-165</strain>
    </source>
</reference>
<dbReference type="SUPFAM" id="SSF89155">
    <property type="entry name" value="TorD-like"/>
    <property type="match status" value="1"/>
</dbReference>
<dbReference type="InterPro" id="IPR020945">
    <property type="entry name" value="DMSO/NO3_reduct_chaperone"/>
</dbReference>
<dbReference type="Proteomes" id="UP000239907">
    <property type="component" value="Unassembled WGS sequence"/>
</dbReference>
<keyword evidence="3" id="KW-1185">Reference proteome</keyword>
<name>A0A2S7U552_9BACT</name>
<dbReference type="RefSeq" id="WP_165788929.1">
    <property type="nucleotide sequence ID" value="NZ_MQWA01000001.1"/>
</dbReference>
<dbReference type="AlphaFoldDB" id="A0A2S7U552"/>
<dbReference type="PANTHER" id="PTHR34227">
    <property type="entry name" value="CHAPERONE PROTEIN YCDY"/>
    <property type="match status" value="1"/>
</dbReference>
<sequence length="185" mass="20705">MSVKLKKSKEETIGLTLLVGEVLSREIDASILQLVSQPDLLELLCEIEPACRDYIQKEWSADEFESAAVDFCDLFIMPESTTAPRAAAWLELGGEVTAESVDAVVREFLTEWKIKVPPAYKYLAYDHISLILYVSAVIRQTDSEQLEEFDQVTLDSWVTNFAASLAKVESPIYRAAGVLLQSLRV</sequence>
<keyword evidence="1" id="KW-0143">Chaperone</keyword>
<comment type="caution">
    <text evidence="2">The sequence shown here is derived from an EMBL/GenBank/DDBJ whole genome shotgun (WGS) entry which is preliminary data.</text>
</comment>
<evidence type="ECO:0000313" key="3">
    <source>
        <dbReference type="Proteomes" id="UP000239907"/>
    </source>
</evidence>
<dbReference type="InterPro" id="IPR036411">
    <property type="entry name" value="TorD-like_sf"/>
</dbReference>
<dbReference type="Gene3D" id="1.10.3480.10">
    <property type="entry name" value="TorD-like"/>
    <property type="match status" value="1"/>
</dbReference>
<dbReference type="EMBL" id="MQWA01000001">
    <property type="protein sequence ID" value="PQJ30135.1"/>
    <property type="molecule type" value="Genomic_DNA"/>
</dbReference>
<evidence type="ECO:0000256" key="1">
    <source>
        <dbReference type="ARBA" id="ARBA00023186"/>
    </source>
</evidence>
<dbReference type="PANTHER" id="PTHR34227:SF1">
    <property type="entry name" value="DIMETHYL SULFOXIDE REDUCTASE CHAPERONE-RELATED"/>
    <property type="match status" value="1"/>
</dbReference>